<keyword evidence="7" id="KW-1185">Reference proteome</keyword>
<gene>
    <name evidence="6" type="ORF">P168DRAFT_246861</name>
</gene>
<dbReference type="PANTHER" id="PTHR11474">
    <property type="entry name" value="TYROSINASE FAMILY MEMBER"/>
    <property type="match status" value="1"/>
</dbReference>
<sequence>MMVLRAVCFGLLVSEIGAIPALQPYASAPATAVLPSIASTSTATASSQLDQLASFALIVTTERVSNRTAQKRDGCTRNKLRVRRDWRTLSDPQRREFIDAILCLQQLPSQTPPDLAPGAKTRYDDFVATHINQTRQIHFTGTFLGWHRYFVAEFEQALRSECGYTGDYPYWNWPDDTENLEDSPIFDGSDTSFSGNGAPIPNQPPEFALTISGRPPIWLPTGSGGGCITDGPFKNYTLNLGPAGLALPGGEQASAPNPLDYNPRCLKRDLTSSILRQFSNATAVVELLLKNRIVYDFQTSMQGTPGSGGIGVHGGGHYSMGGDPGRDVFTSPGDPAFWVHHGMVDRVWWIWQSLDWGARWNAISGTGTFLNEPPSPNTTLETVVDIGFAGSGGPIAMREIMSTTAGRFAMCIFDFLLFFLSFFLSFFSWGDCCGLG</sequence>
<keyword evidence="2" id="KW-1133">Transmembrane helix</keyword>
<protein>
    <submittedName>
        <fullName evidence="6">Tyrosinase</fullName>
    </submittedName>
</protein>
<organism evidence="6 7">
    <name type="scientific">Aspergillus campestris (strain IBT 28561)</name>
    <dbReference type="NCBI Taxonomy" id="1392248"/>
    <lineage>
        <taxon>Eukaryota</taxon>
        <taxon>Fungi</taxon>
        <taxon>Dikarya</taxon>
        <taxon>Ascomycota</taxon>
        <taxon>Pezizomycotina</taxon>
        <taxon>Eurotiomycetes</taxon>
        <taxon>Eurotiomycetidae</taxon>
        <taxon>Eurotiales</taxon>
        <taxon>Aspergillaceae</taxon>
        <taxon>Aspergillus</taxon>
        <taxon>Aspergillus subgen. Circumdati</taxon>
    </lineage>
</organism>
<keyword evidence="1" id="KW-0479">Metal-binding</keyword>
<dbReference type="GeneID" id="36541584"/>
<feature type="domain" description="Tyrosinase copper-binding" evidence="5">
    <location>
        <begin position="334"/>
        <end position="345"/>
    </location>
</feature>
<evidence type="ECO:0000313" key="7">
    <source>
        <dbReference type="Proteomes" id="UP000234254"/>
    </source>
</evidence>
<evidence type="ECO:0000259" key="4">
    <source>
        <dbReference type="PROSITE" id="PS00497"/>
    </source>
</evidence>
<keyword evidence="2" id="KW-0472">Membrane</keyword>
<keyword evidence="3" id="KW-0732">Signal</keyword>
<dbReference type="Gene3D" id="1.10.1280.10">
    <property type="entry name" value="Di-copper center containing domain from catechol oxidase"/>
    <property type="match status" value="1"/>
</dbReference>
<dbReference type="OrthoDB" id="6132182at2759"/>
<dbReference type="EMBL" id="MSFM01000001">
    <property type="protein sequence ID" value="PKY08348.1"/>
    <property type="molecule type" value="Genomic_DNA"/>
</dbReference>
<comment type="caution">
    <text evidence="6">The sequence shown here is derived from an EMBL/GenBank/DDBJ whole genome shotgun (WGS) entry which is preliminary data.</text>
</comment>
<dbReference type="InterPro" id="IPR008922">
    <property type="entry name" value="Di-copper_centre_dom_sf"/>
</dbReference>
<evidence type="ECO:0000256" key="2">
    <source>
        <dbReference type="SAM" id="Phobius"/>
    </source>
</evidence>
<dbReference type="GO" id="GO:0046872">
    <property type="term" value="F:metal ion binding"/>
    <property type="evidence" value="ECO:0007669"/>
    <property type="project" value="UniProtKB-KW"/>
</dbReference>
<evidence type="ECO:0000256" key="1">
    <source>
        <dbReference type="ARBA" id="ARBA00022723"/>
    </source>
</evidence>
<feature type="signal peptide" evidence="3">
    <location>
        <begin position="1"/>
        <end position="18"/>
    </location>
</feature>
<dbReference type="Pfam" id="PF00264">
    <property type="entry name" value="Tyrosinase"/>
    <property type="match status" value="1"/>
</dbReference>
<dbReference type="GO" id="GO:0016491">
    <property type="term" value="F:oxidoreductase activity"/>
    <property type="evidence" value="ECO:0007669"/>
    <property type="project" value="InterPro"/>
</dbReference>
<evidence type="ECO:0000256" key="3">
    <source>
        <dbReference type="SAM" id="SignalP"/>
    </source>
</evidence>
<dbReference type="PANTHER" id="PTHR11474:SF116">
    <property type="entry name" value="TYROSINASE"/>
    <property type="match status" value="1"/>
</dbReference>
<dbReference type="PROSITE" id="PS00498">
    <property type="entry name" value="TYROSINASE_2"/>
    <property type="match status" value="1"/>
</dbReference>
<feature type="transmembrane region" description="Helical" evidence="2">
    <location>
        <begin position="407"/>
        <end position="429"/>
    </location>
</feature>
<keyword evidence="2" id="KW-0812">Transmembrane</keyword>
<dbReference type="AlphaFoldDB" id="A0A2I1DEQ6"/>
<feature type="domain" description="Tyrosinase copper-binding" evidence="4">
    <location>
        <begin position="138"/>
        <end position="155"/>
    </location>
</feature>
<dbReference type="PROSITE" id="PS00497">
    <property type="entry name" value="TYROSINASE_1"/>
    <property type="match status" value="1"/>
</dbReference>
<dbReference type="InterPro" id="IPR002227">
    <property type="entry name" value="Tyrosinase_Cu-bd"/>
</dbReference>
<dbReference type="PRINTS" id="PR00092">
    <property type="entry name" value="TYROSINASE"/>
</dbReference>
<evidence type="ECO:0000313" key="6">
    <source>
        <dbReference type="EMBL" id="PKY08348.1"/>
    </source>
</evidence>
<name>A0A2I1DEQ6_ASPC2</name>
<dbReference type="RefSeq" id="XP_024696942.1">
    <property type="nucleotide sequence ID" value="XM_024834060.1"/>
</dbReference>
<proteinExistence type="predicted"/>
<dbReference type="InterPro" id="IPR050316">
    <property type="entry name" value="Tyrosinase/Hemocyanin"/>
</dbReference>
<dbReference type="SUPFAM" id="SSF48056">
    <property type="entry name" value="Di-copper centre-containing domain"/>
    <property type="match status" value="1"/>
</dbReference>
<feature type="chain" id="PRO_5014111278" evidence="3">
    <location>
        <begin position="19"/>
        <end position="436"/>
    </location>
</feature>
<evidence type="ECO:0000259" key="5">
    <source>
        <dbReference type="PROSITE" id="PS00498"/>
    </source>
</evidence>
<accession>A0A2I1DEQ6</accession>
<reference evidence="6" key="1">
    <citation type="submission" date="2016-12" db="EMBL/GenBank/DDBJ databases">
        <title>The genomes of Aspergillus section Nigri reveals drivers in fungal speciation.</title>
        <authorList>
            <consortium name="DOE Joint Genome Institute"/>
            <person name="Vesth T.C."/>
            <person name="Nybo J."/>
            <person name="Theobald S."/>
            <person name="Brandl J."/>
            <person name="Frisvad J.C."/>
            <person name="Nielsen K.F."/>
            <person name="Lyhne E.K."/>
            <person name="Kogle M.E."/>
            <person name="Kuo A."/>
            <person name="Riley R."/>
            <person name="Clum A."/>
            <person name="Nolan M."/>
            <person name="Lipzen A."/>
            <person name="Salamov A."/>
            <person name="Henrissat B."/>
            <person name="Wiebenga A."/>
            <person name="De vries R.P."/>
            <person name="Grigoriev I.V."/>
            <person name="Mortensen U.H."/>
            <person name="Andersen M.R."/>
            <person name="Baker S.E."/>
        </authorList>
    </citation>
    <scope>NUCLEOTIDE SEQUENCE</scope>
    <source>
        <strain evidence="6">IBT 28561</strain>
    </source>
</reference>
<dbReference type="Proteomes" id="UP000234254">
    <property type="component" value="Unassembled WGS sequence"/>
</dbReference>
<dbReference type="VEuPathDB" id="FungiDB:P168DRAFT_246861"/>